<dbReference type="RefSeq" id="WP_353943144.1">
    <property type="nucleotide sequence ID" value="NZ_CP159534.1"/>
</dbReference>
<evidence type="ECO:0000313" key="6">
    <source>
        <dbReference type="EMBL" id="XCJ71531.1"/>
    </source>
</evidence>
<sequence>MSVAFVVLTAIAAAMTAFSAVSVFIRAEWVVKPIADYGVPAGWLPWLGAAKAAGAVGLLVGLAVPVIGAIAAIGLVLYFAGAVVTVVRARWFSHVGFPLLYAAPVVAVLALT</sequence>
<gene>
    <name evidence="6" type="ORF">ABII15_16835</name>
</gene>
<evidence type="ECO:0000256" key="1">
    <source>
        <dbReference type="ARBA" id="ARBA00004141"/>
    </source>
</evidence>
<organism evidence="6">
    <name type="scientific">Streptomyces tabacisoli</name>
    <dbReference type="NCBI Taxonomy" id="3156398"/>
    <lineage>
        <taxon>Bacteria</taxon>
        <taxon>Bacillati</taxon>
        <taxon>Actinomycetota</taxon>
        <taxon>Actinomycetes</taxon>
        <taxon>Kitasatosporales</taxon>
        <taxon>Streptomycetaceae</taxon>
        <taxon>Streptomyces</taxon>
    </lineage>
</organism>
<evidence type="ECO:0000256" key="4">
    <source>
        <dbReference type="ARBA" id="ARBA00023136"/>
    </source>
</evidence>
<name>A0AAU8ITF9_9ACTN</name>
<dbReference type="AlphaFoldDB" id="A0AAU8ITF9"/>
<reference evidence="6" key="1">
    <citation type="submission" date="2024-06" db="EMBL/GenBank/DDBJ databases">
        <title>Streptomyces sp. strain HUAS MG91 genome sequences.</title>
        <authorList>
            <person name="Mo P."/>
        </authorList>
    </citation>
    <scope>NUCLEOTIDE SEQUENCE</scope>
    <source>
        <strain evidence="6">HUAS MG91</strain>
    </source>
</reference>
<dbReference type="EMBL" id="CP159534">
    <property type="protein sequence ID" value="XCJ71531.1"/>
    <property type="molecule type" value="Genomic_DNA"/>
</dbReference>
<dbReference type="KEGG" id="stac:ABII15_16835"/>
<evidence type="ECO:0000256" key="5">
    <source>
        <dbReference type="SAM" id="Phobius"/>
    </source>
</evidence>
<accession>A0AAU8ITF9</accession>
<keyword evidence="2 5" id="KW-0812">Transmembrane</keyword>
<protein>
    <submittedName>
        <fullName evidence="6">DoxX family protein</fullName>
    </submittedName>
</protein>
<feature type="transmembrane region" description="Helical" evidence="5">
    <location>
        <begin position="91"/>
        <end position="111"/>
    </location>
</feature>
<comment type="subcellular location">
    <subcellularLocation>
        <location evidence="1">Membrane</location>
        <topology evidence="1">Multi-pass membrane protein</topology>
    </subcellularLocation>
</comment>
<dbReference type="GO" id="GO:0016020">
    <property type="term" value="C:membrane"/>
    <property type="evidence" value="ECO:0007669"/>
    <property type="project" value="UniProtKB-SubCell"/>
</dbReference>
<dbReference type="InterPro" id="IPR032808">
    <property type="entry name" value="DoxX"/>
</dbReference>
<evidence type="ECO:0000256" key="2">
    <source>
        <dbReference type="ARBA" id="ARBA00022692"/>
    </source>
</evidence>
<dbReference type="Pfam" id="PF13564">
    <property type="entry name" value="DoxX_2"/>
    <property type="match status" value="1"/>
</dbReference>
<feature type="transmembrane region" description="Helical" evidence="5">
    <location>
        <begin position="52"/>
        <end position="79"/>
    </location>
</feature>
<keyword evidence="3 5" id="KW-1133">Transmembrane helix</keyword>
<keyword evidence="4 5" id="KW-0472">Membrane</keyword>
<proteinExistence type="predicted"/>
<evidence type="ECO:0000256" key="3">
    <source>
        <dbReference type="ARBA" id="ARBA00022989"/>
    </source>
</evidence>